<sequence length="237" mass="26897">MDSEHIGDSDWSELQANLEATIPVYDRINRFATLGQDQRWRKGVRAQIPAGSTVLEVGCGPGTFAERIVACEVTCLDPIPAMLDVARNRVNDSRAERGEGPANFIEGTAEEIPLSDNSFDVVCCLFSFRDFQDKRKGLEEILRVLKPGGKLVICDAGKANFLHGWFGWLWMKLWVGTYARLVCKQNEHPWKWLTKTYVHFGTTRQYKRMMREVGFAPVKGRLLFPGMAVRFIAEKPE</sequence>
<dbReference type="InterPro" id="IPR050508">
    <property type="entry name" value="Methyltransf_Superfamily"/>
</dbReference>
<dbReference type="PROSITE" id="PS01184">
    <property type="entry name" value="UBIE_2"/>
    <property type="match status" value="1"/>
</dbReference>
<name>A0A075FJW3_9EURY</name>
<dbReference type="PANTHER" id="PTHR42912">
    <property type="entry name" value="METHYLTRANSFERASE"/>
    <property type="match status" value="1"/>
</dbReference>
<dbReference type="Gene3D" id="3.40.50.150">
    <property type="entry name" value="Vaccinia Virus protein VP39"/>
    <property type="match status" value="1"/>
</dbReference>
<protein>
    <submittedName>
        <fullName evidence="4">Methyltransferase type 11 (UbiE)</fullName>
        <ecNumber evidence="4">2.1.1.163</ecNumber>
    </submittedName>
</protein>
<keyword evidence="2 4" id="KW-0808">Transferase</keyword>
<gene>
    <name evidence="4" type="primary">ubiE</name>
</gene>
<accession>A0A075FJW3</accession>
<dbReference type="InterPro" id="IPR029063">
    <property type="entry name" value="SAM-dependent_MTases_sf"/>
</dbReference>
<dbReference type="AlphaFoldDB" id="A0A075FJW3"/>
<dbReference type="InterPro" id="IPR023576">
    <property type="entry name" value="UbiE/COQ5_MeTrFase_CS"/>
</dbReference>
<proteinExistence type="predicted"/>
<dbReference type="SUPFAM" id="SSF53335">
    <property type="entry name" value="S-adenosyl-L-methionine-dependent methyltransferases"/>
    <property type="match status" value="1"/>
</dbReference>
<dbReference type="CDD" id="cd02440">
    <property type="entry name" value="AdoMet_MTases"/>
    <property type="match status" value="1"/>
</dbReference>
<evidence type="ECO:0000313" key="4">
    <source>
        <dbReference type="EMBL" id="AIE91508.1"/>
    </source>
</evidence>
<reference evidence="4" key="1">
    <citation type="journal article" date="2014" name="Genome Biol. Evol.">
        <title>Pangenome evidence for extensive interdomain horizontal transfer affecting lineage core and shell genes in uncultured planktonic thaumarchaeota and euryarchaeota.</title>
        <authorList>
            <person name="Deschamps P."/>
            <person name="Zivanovic Y."/>
            <person name="Moreira D."/>
            <person name="Rodriguez-Valera F."/>
            <person name="Lopez-Garcia P."/>
        </authorList>
    </citation>
    <scope>NUCLEOTIDE SEQUENCE</scope>
</reference>
<evidence type="ECO:0000256" key="1">
    <source>
        <dbReference type="ARBA" id="ARBA00022603"/>
    </source>
</evidence>
<dbReference type="EMBL" id="KF900340">
    <property type="protein sequence ID" value="AIE91508.1"/>
    <property type="molecule type" value="Genomic_DNA"/>
</dbReference>
<dbReference type="GO" id="GO:0043770">
    <property type="term" value="F:demethylmenaquinone methyltransferase activity"/>
    <property type="evidence" value="ECO:0007669"/>
    <property type="project" value="UniProtKB-EC"/>
</dbReference>
<keyword evidence="1 4" id="KW-0489">Methyltransferase</keyword>
<dbReference type="EC" id="2.1.1.163" evidence="4"/>
<organism evidence="4">
    <name type="scientific">uncultured marine group II/III euryarchaeote AD1000_12_B08</name>
    <dbReference type="NCBI Taxonomy" id="1457724"/>
    <lineage>
        <taxon>Archaea</taxon>
        <taxon>Methanobacteriati</taxon>
        <taxon>Methanobacteriota</taxon>
        <taxon>environmental samples</taxon>
    </lineage>
</organism>
<keyword evidence="3" id="KW-0949">S-adenosyl-L-methionine</keyword>
<dbReference type="PANTHER" id="PTHR42912:SF93">
    <property type="entry name" value="N6-ADENOSINE-METHYLTRANSFERASE TMT1A"/>
    <property type="match status" value="1"/>
</dbReference>
<evidence type="ECO:0000256" key="2">
    <source>
        <dbReference type="ARBA" id="ARBA00022679"/>
    </source>
</evidence>
<dbReference type="Pfam" id="PF01209">
    <property type="entry name" value="Ubie_methyltran"/>
    <property type="match status" value="1"/>
</dbReference>
<evidence type="ECO:0000256" key="3">
    <source>
        <dbReference type="ARBA" id="ARBA00022691"/>
    </source>
</evidence>
<dbReference type="GO" id="GO:0032259">
    <property type="term" value="P:methylation"/>
    <property type="evidence" value="ECO:0007669"/>
    <property type="project" value="UniProtKB-KW"/>
</dbReference>